<reference evidence="2" key="2">
    <citation type="journal article" date="2008" name="Nucleic Acids Res.">
        <title>The rice annotation project database (RAP-DB): 2008 update.</title>
        <authorList>
            <consortium name="The rice annotation project (RAP)"/>
        </authorList>
    </citation>
    <scope>GENOME REANNOTATION</scope>
    <source>
        <strain evidence="2">cv. Nipponbare</strain>
    </source>
</reference>
<gene>
    <name evidence="1" type="primary">OJ1215_E11.17</name>
</gene>
<dbReference type="Proteomes" id="UP000000763">
    <property type="component" value="Chromosome 6"/>
</dbReference>
<protein>
    <submittedName>
        <fullName evidence="1">Uncharacterized protein</fullName>
    </submittedName>
</protein>
<reference evidence="2" key="1">
    <citation type="journal article" date="2005" name="Nature">
        <title>The map-based sequence of the rice genome.</title>
        <authorList>
            <consortium name="International rice genome sequencing project (IRGSP)"/>
            <person name="Matsumoto T."/>
            <person name="Wu J."/>
            <person name="Kanamori H."/>
            <person name="Katayose Y."/>
            <person name="Fujisawa M."/>
            <person name="Namiki N."/>
            <person name="Mizuno H."/>
            <person name="Yamamoto K."/>
            <person name="Antonio B.A."/>
            <person name="Baba T."/>
            <person name="Sakata K."/>
            <person name="Nagamura Y."/>
            <person name="Aoki H."/>
            <person name="Arikawa K."/>
            <person name="Arita K."/>
            <person name="Bito T."/>
            <person name="Chiden Y."/>
            <person name="Fujitsuka N."/>
            <person name="Fukunaka R."/>
            <person name="Hamada M."/>
            <person name="Harada C."/>
            <person name="Hayashi A."/>
            <person name="Hijishita S."/>
            <person name="Honda M."/>
            <person name="Hosokawa S."/>
            <person name="Ichikawa Y."/>
            <person name="Idonuma A."/>
            <person name="Iijima M."/>
            <person name="Ikeda M."/>
            <person name="Ikeno M."/>
            <person name="Ito K."/>
            <person name="Ito S."/>
            <person name="Ito T."/>
            <person name="Ito Y."/>
            <person name="Ito Y."/>
            <person name="Iwabuchi A."/>
            <person name="Kamiya K."/>
            <person name="Karasawa W."/>
            <person name="Kurita K."/>
            <person name="Katagiri S."/>
            <person name="Kikuta A."/>
            <person name="Kobayashi H."/>
            <person name="Kobayashi N."/>
            <person name="Machita K."/>
            <person name="Maehara T."/>
            <person name="Masukawa M."/>
            <person name="Mizubayashi T."/>
            <person name="Mukai Y."/>
            <person name="Nagasaki H."/>
            <person name="Nagata Y."/>
            <person name="Naito S."/>
            <person name="Nakashima M."/>
            <person name="Nakama Y."/>
            <person name="Nakamichi Y."/>
            <person name="Nakamura M."/>
            <person name="Meguro A."/>
            <person name="Negishi M."/>
            <person name="Ohta I."/>
            <person name="Ohta T."/>
            <person name="Okamoto M."/>
            <person name="Ono N."/>
            <person name="Saji S."/>
            <person name="Sakaguchi M."/>
            <person name="Sakai K."/>
            <person name="Shibata M."/>
            <person name="Shimokawa T."/>
            <person name="Song J."/>
            <person name="Takazaki Y."/>
            <person name="Terasawa K."/>
            <person name="Tsugane M."/>
            <person name="Tsuji K."/>
            <person name="Ueda S."/>
            <person name="Waki K."/>
            <person name="Yamagata H."/>
            <person name="Yamamoto M."/>
            <person name="Yamamoto S."/>
            <person name="Yamane H."/>
            <person name="Yoshiki S."/>
            <person name="Yoshihara R."/>
            <person name="Yukawa K."/>
            <person name="Zhong H."/>
            <person name="Yano M."/>
            <person name="Yuan Q."/>
            <person name="Ouyang S."/>
            <person name="Liu J."/>
            <person name="Jones K.M."/>
            <person name="Gansberger K."/>
            <person name="Moffat K."/>
            <person name="Hill J."/>
            <person name="Bera J."/>
            <person name="Fadrosh D."/>
            <person name="Jin S."/>
            <person name="Johri S."/>
            <person name="Kim M."/>
            <person name="Overton L."/>
            <person name="Reardon M."/>
            <person name="Tsitrin T."/>
            <person name="Vuong H."/>
            <person name="Weaver B."/>
            <person name="Ciecko A."/>
            <person name="Tallon L."/>
            <person name="Jackson J."/>
            <person name="Pai G."/>
            <person name="Aken S.V."/>
            <person name="Utterback T."/>
            <person name="Reidmuller S."/>
            <person name="Feldblyum T."/>
            <person name="Hsiao J."/>
            <person name="Zismann V."/>
            <person name="Iobst S."/>
            <person name="de Vazeille A.R."/>
            <person name="Buell C.R."/>
            <person name="Ying K."/>
            <person name="Li Y."/>
            <person name="Lu T."/>
            <person name="Huang Y."/>
            <person name="Zhao Q."/>
            <person name="Feng Q."/>
            <person name="Zhang L."/>
            <person name="Zhu J."/>
            <person name="Weng Q."/>
            <person name="Mu J."/>
            <person name="Lu Y."/>
            <person name="Fan D."/>
            <person name="Liu Y."/>
            <person name="Guan J."/>
            <person name="Zhang Y."/>
            <person name="Yu S."/>
            <person name="Liu X."/>
            <person name="Zhang Y."/>
            <person name="Hong G."/>
            <person name="Han B."/>
            <person name="Choisne N."/>
            <person name="Demange N."/>
            <person name="Orjeda G."/>
            <person name="Samain S."/>
            <person name="Cattolico L."/>
            <person name="Pelletier E."/>
            <person name="Couloux A."/>
            <person name="Segurens B."/>
            <person name="Wincker P."/>
            <person name="D'Hont A."/>
            <person name="Scarpelli C."/>
            <person name="Weissenbach J."/>
            <person name="Salanoubat M."/>
            <person name="Quetier F."/>
            <person name="Yu Y."/>
            <person name="Kim H.R."/>
            <person name="Rambo T."/>
            <person name="Currie J."/>
            <person name="Collura K."/>
            <person name="Luo M."/>
            <person name="Yang T."/>
            <person name="Ammiraju J.S.S."/>
            <person name="Engler F."/>
            <person name="Soderlund C."/>
            <person name="Wing R.A."/>
            <person name="Palmer L.E."/>
            <person name="de la Bastide M."/>
            <person name="Spiegel L."/>
            <person name="Nascimento L."/>
            <person name="Zutavern T."/>
            <person name="O'Shaughnessy A."/>
            <person name="Dike S."/>
            <person name="Dedhia N."/>
            <person name="Preston R."/>
            <person name="Balija V."/>
            <person name="McCombie W.R."/>
            <person name="Chow T."/>
            <person name="Chen H."/>
            <person name="Chung M."/>
            <person name="Chen C."/>
            <person name="Shaw J."/>
            <person name="Wu H."/>
            <person name="Hsiao K."/>
            <person name="Chao Y."/>
            <person name="Chu M."/>
            <person name="Cheng C."/>
            <person name="Hour A."/>
            <person name="Lee P."/>
            <person name="Lin S."/>
            <person name="Lin Y."/>
            <person name="Liou J."/>
            <person name="Liu S."/>
            <person name="Hsing Y."/>
            <person name="Raghuvanshi S."/>
            <person name="Mohanty A."/>
            <person name="Bharti A.K."/>
            <person name="Gaur A."/>
            <person name="Gupta V."/>
            <person name="Kumar D."/>
            <person name="Ravi V."/>
            <person name="Vij S."/>
            <person name="Kapur A."/>
            <person name="Khurana P."/>
            <person name="Khurana P."/>
            <person name="Khurana J.P."/>
            <person name="Tyagi A.K."/>
            <person name="Gaikwad K."/>
            <person name="Singh A."/>
            <person name="Dalal V."/>
            <person name="Srivastava S."/>
            <person name="Dixit A."/>
            <person name="Pal A.K."/>
            <person name="Ghazi I.A."/>
            <person name="Yadav M."/>
            <person name="Pandit A."/>
            <person name="Bhargava A."/>
            <person name="Sureshbabu K."/>
            <person name="Batra K."/>
            <person name="Sharma T.R."/>
            <person name="Mohapatra T."/>
            <person name="Singh N.K."/>
            <person name="Messing J."/>
            <person name="Nelson A.B."/>
            <person name="Fuks G."/>
            <person name="Kavchok S."/>
            <person name="Keizer G."/>
            <person name="Linton E."/>
            <person name="Llaca V."/>
            <person name="Song R."/>
            <person name="Tanyolac B."/>
            <person name="Young S."/>
            <person name="Ho-Il K."/>
            <person name="Hahn J.H."/>
            <person name="Sangsakoo G."/>
            <person name="Vanavichit A."/>
            <person name="de Mattos Luiz.A.T."/>
            <person name="Zimmer P.D."/>
            <person name="Malone G."/>
            <person name="Dellagostin O."/>
            <person name="de Oliveira A.C."/>
            <person name="Bevan M."/>
            <person name="Bancroft I."/>
            <person name="Minx P."/>
            <person name="Cordum H."/>
            <person name="Wilson R."/>
            <person name="Cheng Z."/>
            <person name="Jin W."/>
            <person name="Jiang J."/>
            <person name="Leong S.A."/>
            <person name="Iwama H."/>
            <person name="Gojobori T."/>
            <person name="Itoh T."/>
            <person name="Niimura Y."/>
            <person name="Fujii Y."/>
            <person name="Habara T."/>
            <person name="Sakai H."/>
            <person name="Sato Y."/>
            <person name="Wilson G."/>
            <person name="Kumar K."/>
            <person name="McCouch S."/>
            <person name="Juretic N."/>
            <person name="Hoen D."/>
            <person name="Wright S."/>
            <person name="Bruskiewich R."/>
            <person name="Bureau T."/>
            <person name="Miyao A."/>
            <person name="Hirochika H."/>
            <person name="Nishikawa T."/>
            <person name="Kadowaki K."/>
            <person name="Sugiura M."/>
            <person name="Burr B."/>
            <person name="Sasaki T."/>
        </authorList>
    </citation>
    <scope>NUCLEOTIDE SEQUENCE [LARGE SCALE GENOMIC DNA]</scope>
    <source>
        <strain evidence="2">cv. Nipponbare</strain>
    </source>
</reference>
<dbReference type="AlphaFoldDB" id="Q5Z812"/>
<name>Q5Z812_ORYSJ</name>
<sequence>MPKLYILTSIHPLTIFPYASLKQTGGAWAGGRKNWNMLRHIEFVVNQVAMLV</sequence>
<evidence type="ECO:0000313" key="1">
    <source>
        <dbReference type="EMBL" id="BAD54044.1"/>
    </source>
</evidence>
<dbReference type="EMBL" id="AP004324">
    <property type="protein sequence ID" value="BAD54044.1"/>
    <property type="molecule type" value="Genomic_DNA"/>
</dbReference>
<organism evidence="1 2">
    <name type="scientific">Oryza sativa subsp. japonica</name>
    <name type="common">Rice</name>
    <dbReference type="NCBI Taxonomy" id="39947"/>
    <lineage>
        <taxon>Eukaryota</taxon>
        <taxon>Viridiplantae</taxon>
        <taxon>Streptophyta</taxon>
        <taxon>Embryophyta</taxon>
        <taxon>Tracheophyta</taxon>
        <taxon>Spermatophyta</taxon>
        <taxon>Magnoliopsida</taxon>
        <taxon>Liliopsida</taxon>
        <taxon>Poales</taxon>
        <taxon>Poaceae</taxon>
        <taxon>BOP clade</taxon>
        <taxon>Oryzoideae</taxon>
        <taxon>Oryzeae</taxon>
        <taxon>Oryzinae</taxon>
        <taxon>Oryza</taxon>
        <taxon>Oryza sativa</taxon>
    </lineage>
</organism>
<proteinExistence type="predicted"/>
<evidence type="ECO:0000313" key="2">
    <source>
        <dbReference type="Proteomes" id="UP000000763"/>
    </source>
</evidence>
<accession>Q5Z812</accession>